<feature type="transmembrane region" description="Helical" evidence="6">
    <location>
        <begin position="659"/>
        <end position="676"/>
    </location>
</feature>
<evidence type="ECO:0000256" key="6">
    <source>
        <dbReference type="SAM" id="Phobius"/>
    </source>
</evidence>
<feature type="transmembrane region" description="Helical" evidence="6">
    <location>
        <begin position="381"/>
        <end position="403"/>
    </location>
</feature>
<feature type="transmembrane region" description="Helical" evidence="6">
    <location>
        <begin position="352"/>
        <end position="375"/>
    </location>
</feature>
<dbReference type="AlphaFoldDB" id="A0A9X1ZJM1"/>
<evidence type="ECO:0000313" key="9">
    <source>
        <dbReference type="Proteomes" id="UP001139333"/>
    </source>
</evidence>
<dbReference type="RefSeq" id="WP_248996191.1">
    <property type="nucleotide sequence ID" value="NZ_JAKIKP010000009.1"/>
</dbReference>
<dbReference type="SUPFAM" id="SSF82866">
    <property type="entry name" value="Multidrug efflux transporter AcrB transmembrane domain"/>
    <property type="match status" value="2"/>
</dbReference>
<feature type="transmembrane region" description="Helical" evidence="6">
    <location>
        <begin position="17"/>
        <end position="35"/>
    </location>
</feature>
<evidence type="ECO:0000313" key="8">
    <source>
        <dbReference type="EMBL" id="MCL1143514.1"/>
    </source>
</evidence>
<dbReference type="PANTHER" id="PTHR33406">
    <property type="entry name" value="MEMBRANE PROTEIN MJ1562-RELATED"/>
    <property type="match status" value="1"/>
</dbReference>
<feature type="transmembrane region" description="Helical" evidence="6">
    <location>
        <begin position="287"/>
        <end position="307"/>
    </location>
</feature>
<dbReference type="EMBL" id="JAKIKP010000009">
    <property type="protein sequence ID" value="MCL1143514.1"/>
    <property type="molecule type" value="Genomic_DNA"/>
</dbReference>
<evidence type="ECO:0000256" key="2">
    <source>
        <dbReference type="ARBA" id="ARBA00022475"/>
    </source>
</evidence>
<protein>
    <submittedName>
        <fullName evidence="8">MMPL family transporter</fullName>
    </submittedName>
</protein>
<evidence type="ECO:0000256" key="5">
    <source>
        <dbReference type="ARBA" id="ARBA00023136"/>
    </source>
</evidence>
<proteinExistence type="predicted"/>
<keyword evidence="4 6" id="KW-1133">Transmembrane helix</keyword>
<evidence type="ECO:0000256" key="1">
    <source>
        <dbReference type="ARBA" id="ARBA00004651"/>
    </source>
</evidence>
<feature type="transmembrane region" description="Helical" evidence="6">
    <location>
        <begin position="741"/>
        <end position="761"/>
    </location>
</feature>
<feature type="transmembrane region" description="Helical" evidence="6">
    <location>
        <begin position="683"/>
        <end position="705"/>
    </location>
</feature>
<keyword evidence="2" id="KW-1003">Cell membrane</keyword>
<feature type="transmembrane region" description="Helical" evidence="6">
    <location>
        <begin position="433"/>
        <end position="451"/>
    </location>
</feature>
<dbReference type="Pfam" id="PF03176">
    <property type="entry name" value="MMPL"/>
    <property type="match status" value="1"/>
</dbReference>
<evidence type="ECO:0000256" key="3">
    <source>
        <dbReference type="ARBA" id="ARBA00022692"/>
    </source>
</evidence>
<feature type="transmembrane region" description="Helical" evidence="6">
    <location>
        <begin position="767"/>
        <end position="791"/>
    </location>
</feature>
<feature type="transmembrane region" description="Helical" evidence="6">
    <location>
        <begin position="313"/>
        <end position="331"/>
    </location>
</feature>
<dbReference type="InterPro" id="IPR050545">
    <property type="entry name" value="Mycobact_MmpL"/>
</dbReference>
<dbReference type="Proteomes" id="UP001139333">
    <property type="component" value="Unassembled WGS sequence"/>
</dbReference>
<feature type="transmembrane region" description="Helical" evidence="6">
    <location>
        <begin position="711"/>
        <end position="734"/>
    </location>
</feature>
<dbReference type="PANTHER" id="PTHR33406:SF13">
    <property type="entry name" value="MEMBRANE PROTEIN YDFJ"/>
    <property type="match status" value="1"/>
</dbReference>
<dbReference type="InterPro" id="IPR004869">
    <property type="entry name" value="MMPL_dom"/>
</dbReference>
<evidence type="ECO:0000259" key="7">
    <source>
        <dbReference type="Pfam" id="PF03176"/>
    </source>
</evidence>
<sequence>MQRIGQLLLTISAKWRFVIWLTLITCVVGYGVNLWQSGAKIQSNILAMLPHIQQDSITHSALTQVEQRLENQVYLAVVSADKSLAINSAKSIMASLKQDPNEAFIDISSADDTNINDLGKWYFEHRFQLLTPQQEQALSSNNLEQLLNQAQHQLYSAFGFANSQLITQDPLLLFPANLQALSAHSSLTQEQGILLNQQHDEYAAIIMAKGQQSAFNPNAQQAQLNALQTALATVQSPQVNILKAGALFHAKAATDSAKFEISFIGSLSLIGVVLLVWISFRTLMPLSLVFITLSSGFLFALVATLSLFQQLHLLTLVFGTSLIGIAIDYSFHFYCEKLHQPNRNATEVIQSILPAMTLALGSSSLAFIGIGFTPFPGMQQVAVFCAAGLVGAYLTIILAYPLLANRSLTQTATLKWTQQYLHALQRIAHTPRFTFVSVGVIAVFIIVGVSLSTSNDDIRNLQQSPEHITQQETQVRQWLSGGADNQFILVSASSEAAVLQGLHQLQATLDQAVEQQYIQQYFSVANMLPTIAQQQRNYQLQEQIYQQQLPDIFEQLGIADNDSALSSELKSHYQAAQNHYLTVSDLLALGGNNLNSVWVQADNAATNKGQQGAIVLLTGINNLEALKQQIAQTELANANVQVVDKVGDISQLMGHYRHIMLALLAGVLVVAGVIFSMTYPLKVALAVVGIPALAILLTISSLGLLGSPLSLFHALALILVLGIGLDYSVFFAAAKQASNGVMMAVLMSACSTLLAFGLLAFSQTNAIHFFGLTLLLGIGFTFLLAPFMTLITRKQPHHV</sequence>
<keyword evidence="5 6" id="KW-0472">Membrane</keyword>
<name>A0A9X1ZJM1_9GAMM</name>
<dbReference type="Gene3D" id="1.20.1640.10">
    <property type="entry name" value="Multidrug efflux transporter AcrB transmembrane domain"/>
    <property type="match status" value="2"/>
</dbReference>
<accession>A0A9X1ZJM1</accession>
<evidence type="ECO:0000256" key="4">
    <source>
        <dbReference type="ARBA" id="ARBA00022989"/>
    </source>
</evidence>
<reference evidence="8" key="1">
    <citation type="submission" date="2022-01" db="EMBL/GenBank/DDBJ databases">
        <title>Whole genome-based taxonomy of the Shewanellaceae.</title>
        <authorList>
            <person name="Martin-Rodriguez A.J."/>
        </authorList>
    </citation>
    <scope>NUCLEOTIDE SEQUENCE</scope>
    <source>
        <strain evidence="8">DSM 16422</strain>
    </source>
</reference>
<organism evidence="8 9">
    <name type="scientific">Shewanella gaetbuli</name>
    <dbReference type="NCBI Taxonomy" id="220752"/>
    <lineage>
        <taxon>Bacteria</taxon>
        <taxon>Pseudomonadati</taxon>
        <taxon>Pseudomonadota</taxon>
        <taxon>Gammaproteobacteria</taxon>
        <taxon>Alteromonadales</taxon>
        <taxon>Shewanellaceae</taxon>
        <taxon>Shewanella</taxon>
    </lineage>
</organism>
<keyword evidence="9" id="KW-1185">Reference proteome</keyword>
<gene>
    <name evidence="8" type="ORF">L2672_12510</name>
</gene>
<feature type="transmembrane region" description="Helical" evidence="6">
    <location>
        <begin position="261"/>
        <end position="280"/>
    </location>
</feature>
<keyword evidence="3 6" id="KW-0812">Transmembrane</keyword>
<comment type="caution">
    <text evidence="8">The sequence shown here is derived from an EMBL/GenBank/DDBJ whole genome shotgun (WGS) entry which is preliminary data.</text>
</comment>
<dbReference type="GO" id="GO:0005886">
    <property type="term" value="C:plasma membrane"/>
    <property type="evidence" value="ECO:0007669"/>
    <property type="project" value="UniProtKB-SubCell"/>
</dbReference>
<comment type="subcellular location">
    <subcellularLocation>
        <location evidence="1">Cell membrane</location>
        <topology evidence="1">Multi-pass membrane protein</topology>
    </subcellularLocation>
</comment>
<feature type="domain" description="Membrane transport protein MMPL" evidence="7">
    <location>
        <begin position="200"/>
        <end position="397"/>
    </location>
</feature>